<reference evidence="1" key="1">
    <citation type="journal article" date="2020" name="mSystems">
        <title>Genome- and Community-Level Interaction Insights into Carbon Utilization and Element Cycling Functions of Hydrothermarchaeota in Hydrothermal Sediment.</title>
        <authorList>
            <person name="Zhou Z."/>
            <person name="Liu Y."/>
            <person name="Xu W."/>
            <person name="Pan J."/>
            <person name="Luo Z.H."/>
            <person name="Li M."/>
        </authorList>
    </citation>
    <scope>NUCLEOTIDE SEQUENCE [LARGE SCALE GENOMIC DNA]</scope>
    <source>
        <strain evidence="1">SpSt-479</strain>
    </source>
</reference>
<accession>A0A7V3E844</accession>
<protein>
    <submittedName>
        <fullName evidence="1">Uncharacterized protein</fullName>
    </submittedName>
</protein>
<dbReference type="AlphaFoldDB" id="A0A7V3E844"/>
<proteinExistence type="predicted"/>
<sequence length="75" mass="8563">MKKYRLSEQQNDRISPVKAIRKYCLECSCGSLKEVKNCVCSDCPLYPFRLGKNPNRKSIGNKNVAVRRVNSKIVS</sequence>
<evidence type="ECO:0000313" key="1">
    <source>
        <dbReference type="EMBL" id="HFI92028.1"/>
    </source>
</evidence>
<name>A0A7V3E844_9BACT</name>
<organism evidence="1">
    <name type="scientific">Ignavibacterium album</name>
    <dbReference type="NCBI Taxonomy" id="591197"/>
    <lineage>
        <taxon>Bacteria</taxon>
        <taxon>Pseudomonadati</taxon>
        <taxon>Ignavibacteriota</taxon>
        <taxon>Ignavibacteria</taxon>
        <taxon>Ignavibacteriales</taxon>
        <taxon>Ignavibacteriaceae</taxon>
        <taxon>Ignavibacterium</taxon>
    </lineage>
</organism>
<gene>
    <name evidence="1" type="ORF">ENS31_10965</name>
</gene>
<dbReference type="EMBL" id="DSUJ01000008">
    <property type="protein sequence ID" value="HFI92028.1"/>
    <property type="molecule type" value="Genomic_DNA"/>
</dbReference>
<comment type="caution">
    <text evidence="1">The sequence shown here is derived from an EMBL/GenBank/DDBJ whole genome shotgun (WGS) entry which is preliminary data.</text>
</comment>